<protein>
    <recommendedName>
        <fullName evidence="5">NADPH--hemoprotein reductase</fullName>
        <ecNumber evidence="5">1.6.2.4</ecNumber>
    </recommendedName>
</protein>
<dbReference type="GO" id="GO:0050660">
    <property type="term" value="F:flavin adenine dinucleotide binding"/>
    <property type="evidence" value="ECO:0007669"/>
    <property type="project" value="TreeGrafter"/>
</dbReference>
<dbReference type="InParanoid" id="I3EGJ5"/>
<reference evidence="8" key="1">
    <citation type="submission" date="2011-01" db="EMBL/GenBank/DDBJ databases">
        <title>The Genome Sequence of Nematocida parisii strain ERTm3.</title>
        <authorList>
            <consortium name="The Broad Institute Genome Sequencing Platform"/>
            <consortium name="The Broad Institute Genome Sequencing Center for Infectious Disease"/>
            <person name="Cuomo C."/>
            <person name="Troemel E."/>
            <person name="Young S.K."/>
            <person name="Zeng Q."/>
            <person name="Gargeya S."/>
            <person name="Fitzgerald M."/>
            <person name="Haas B."/>
            <person name="Abouelleil A."/>
            <person name="Alvarado L."/>
            <person name="Arachchi H.M."/>
            <person name="Berlin A."/>
            <person name="Chapman S.B."/>
            <person name="Gearin G."/>
            <person name="Goldberg J."/>
            <person name="Griggs A."/>
            <person name="Gujja S."/>
            <person name="Hansen M."/>
            <person name="Heiman D."/>
            <person name="Howarth C."/>
            <person name="Larimer J."/>
            <person name="Lui A."/>
            <person name="MacDonald P.J.P."/>
            <person name="McCowen C."/>
            <person name="Montmayeur A."/>
            <person name="Murphy C."/>
            <person name="Neiman D."/>
            <person name="Pearson M."/>
            <person name="Priest M."/>
            <person name="Roberts A."/>
            <person name="Saif S."/>
            <person name="Shea T."/>
            <person name="Sisk P."/>
            <person name="Stolte C."/>
            <person name="Sykes S."/>
            <person name="Wortman J."/>
            <person name="Nusbaum C."/>
            <person name="Birren B."/>
        </authorList>
    </citation>
    <scope>NUCLEOTIDE SEQUENCE</scope>
    <source>
        <strain evidence="8">ERTm3</strain>
    </source>
</reference>
<dbReference type="HOGENOM" id="CLU_060137_0_0_1"/>
<dbReference type="Proteomes" id="UP000002872">
    <property type="component" value="Unassembled WGS sequence"/>
</dbReference>
<dbReference type="Pfam" id="PF00667">
    <property type="entry name" value="FAD_binding_1"/>
    <property type="match status" value="1"/>
</dbReference>
<organism evidence="8 9">
    <name type="scientific">Nematocida parisii (strain ERTm3)</name>
    <name type="common">Nematode killer fungus</name>
    <dbReference type="NCBI Taxonomy" id="935791"/>
    <lineage>
        <taxon>Eukaryota</taxon>
        <taxon>Fungi</taxon>
        <taxon>Fungi incertae sedis</taxon>
        <taxon>Microsporidia</taxon>
        <taxon>Nematocida</taxon>
    </lineage>
</organism>
<evidence type="ECO:0000259" key="6">
    <source>
        <dbReference type="Pfam" id="PF00175"/>
    </source>
</evidence>
<dbReference type="EC" id="1.6.2.4" evidence="5"/>
<feature type="domain" description="Sulfite reductase [NADPH] flavoprotein alpha-component-like FAD-binding" evidence="7">
    <location>
        <begin position="81"/>
        <end position="225"/>
    </location>
</feature>
<gene>
    <name evidence="8" type="ORF">NEQG_01786</name>
</gene>
<dbReference type="InterPro" id="IPR001433">
    <property type="entry name" value="OxRdtase_FAD/NAD-bd"/>
</dbReference>
<proteinExistence type="predicted"/>
<dbReference type="InterPro" id="IPR023173">
    <property type="entry name" value="NADPH_Cyt_P450_Rdtase_alpha"/>
</dbReference>
<dbReference type="InterPro" id="IPR017938">
    <property type="entry name" value="Riboflavin_synthase-like_b-brl"/>
</dbReference>
<dbReference type="InterPro" id="IPR039261">
    <property type="entry name" value="FNR_nucleotide-bd"/>
</dbReference>
<dbReference type="EMBL" id="GL870879">
    <property type="protein sequence ID" value="EIJ88342.1"/>
    <property type="molecule type" value="Genomic_DNA"/>
</dbReference>
<keyword evidence="4" id="KW-0560">Oxidoreductase</keyword>
<dbReference type="Gene3D" id="3.40.50.80">
    <property type="entry name" value="Nucleotide-binding domain of ferredoxin-NADP reductase (FNR) module"/>
    <property type="match status" value="1"/>
</dbReference>
<evidence type="ECO:0000313" key="8">
    <source>
        <dbReference type="EMBL" id="EIJ88342.1"/>
    </source>
</evidence>
<evidence type="ECO:0000256" key="5">
    <source>
        <dbReference type="ARBA" id="ARBA00023797"/>
    </source>
</evidence>
<evidence type="ECO:0000256" key="4">
    <source>
        <dbReference type="ARBA" id="ARBA00023002"/>
    </source>
</evidence>
<dbReference type="VEuPathDB" id="MicrosporidiaDB:NEQG_01786"/>
<dbReference type="InterPro" id="IPR003097">
    <property type="entry name" value="CysJ-like_FAD-binding"/>
</dbReference>
<dbReference type="GO" id="GO:0005829">
    <property type="term" value="C:cytosol"/>
    <property type="evidence" value="ECO:0007669"/>
    <property type="project" value="TreeGrafter"/>
</dbReference>
<sequence>MNAWQKREVMLENYTEDRKKLLLRPIHSIEIKEDAVVSGVEYTDAYSDQCNGGNASDRLETYKLNTTEIYRGRQCVIRGTVDGLKMKYTPGDSLLMWAPNSDEIVEVLMELFNIKEDKCVQFRRIRCRDSSLLFSFSGRISEYFKHFLDITSIPSKLALFRLSQYAEKNKEQLEYLSSKEGSADYFALGRNWNTLIDILVQFRVKIPFEALLEVSKEIKPRAFSFINREDGDCEFVAGILTNTENPVRNGHFSDFLLRNTGNRAGTIDKGLIQKKFMDCIYRVKHKENNLFQLRSGSTVCLLFGIGTGVAPFISFIRNCRKDCQFTLFYGCKSPEENILVKMGIAHGKEHPSEYTGACLLKTESPNVEVHVVYSQTHLSIRMGEFLEKNAAQVQKKCAELSLDGIYICGNKEATKSISNYFAVNHPEVLLHSDDWS</sequence>
<dbReference type="AlphaFoldDB" id="I3EGJ5"/>
<keyword evidence="9" id="KW-1185">Reference proteome</keyword>
<name>I3EGJ5_NEMP3</name>
<dbReference type="OrthoDB" id="1856718at2759"/>
<evidence type="ECO:0000259" key="7">
    <source>
        <dbReference type="Pfam" id="PF00667"/>
    </source>
</evidence>
<dbReference type="OMA" id="FISFIRN"/>
<evidence type="ECO:0000256" key="2">
    <source>
        <dbReference type="ARBA" id="ARBA00022630"/>
    </source>
</evidence>
<evidence type="ECO:0000256" key="3">
    <source>
        <dbReference type="ARBA" id="ARBA00022827"/>
    </source>
</evidence>
<keyword evidence="2" id="KW-0285">Flavoprotein</keyword>
<accession>I3EGJ5</accession>
<dbReference type="PANTHER" id="PTHR19384">
    <property type="entry name" value="NITRIC OXIDE SYNTHASE-RELATED"/>
    <property type="match status" value="1"/>
</dbReference>
<keyword evidence="3" id="KW-0274">FAD</keyword>
<dbReference type="GO" id="GO:0010181">
    <property type="term" value="F:FMN binding"/>
    <property type="evidence" value="ECO:0007669"/>
    <property type="project" value="TreeGrafter"/>
</dbReference>
<dbReference type="SUPFAM" id="SSF52343">
    <property type="entry name" value="Ferredoxin reductase-like, C-terminal NADP-linked domain"/>
    <property type="match status" value="1"/>
</dbReference>
<comment type="cofactor">
    <cofactor evidence="1">
        <name>FAD</name>
        <dbReference type="ChEBI" id="CHEBI:57692"/>
    </cofactor>
</comment>
<dbReference type="PANTHER" id="PTHR19384:SF17">
    <property type="entry name" value="NADPH--CYTOCHROME P450 REDUCTASE"/>
    <property type="match status" value="1"/>
</dbReference>
<dbReference type="GO" id="GO:0003958">
    <property type="term" value="F:NADPH-hemoprotein reductase activity"/>
    <property type="evidence" value="ECO:0007669"/>
    <property type="project" value="UniProtKB-EC"/>
</dbReference>
<evidence type="ECO:0000256" key="1">
    <source>
        <dbReference type="ARBA" id="ARBA00001974"/>
    </source>
</evidence>
<dbReference type="Gene3D" id="1.20.990.10">
    <property type="entry name" value="NADPH-cytochrome p450 Reductase, Chain A, domain 3"/>
    <property type="match status" value="1"/>
</dbReference>
<dbReference type="FunCoup" id="I3EGJ5">
    <property type="interactions" value="154"/>
</dbReference>
<dbReference type="STRING" id="935791.I3EGJ5"/>
<dbReference type="Pfam" id="PF00175">
    <property type="entry name" value="NAD_binding_1"/>
    <property type="match status" value="1"/>
</dbReference>
<feature type="domain" description="Oxidoreductase FAD/NAD(P)-binding" evidence="6">
    <location>
        <begin position="306"/>
        <end position="412"/>
    </location>
</feature>
<evidence type="ECO:0000313" key="9">
    <source>
        <dbReference type="Proteomes" id="UP000002872"/>
    </source>
</evidence>
<dbReference type="SUPFAM" id="SSF63380">
    <property type="entry name" value="Riboflavin synthase domain-like"/>
    <property type="match status" value="1"/>
</dbReference>